<evidence type="ECO:0000313" key="3">
    <source>
        <dbReference type="EMBL" id="EAA20404.1"/>
    </source>
</evidence>
<dbReference type="EMBL" id="AABL01002958">
    <property type="protein sequence ID" value="EAA20404.1"/>
    <property type="molecule type" value="Genomic_DNA"/>
</dbReference>
<dbReference type="EMBL" id="AABL01002958">
    <property type="protein sequence ID" value="EAA20398.1"/>
    <property type="molecule type" value="Genomic_DNA"/>
</dbReference>
<dbReference type="AlphaFoldDB" id="Q7PDI6"/>
<evidence type="ECO:0000313" key="2">
    <source>
        <dbReference type="EMBL" id="EAA20398.1"/>
    </source>
</evidence>
<feature type="region of interest" description="Disordered" evidence="1">
    <location>
        <begin position="1"/>
        <end position="22"/>
    </location>
</feature>
<name>Q7PDI6_PLAYO</name>
<dbReference type="Proteomes" id="UP000008553">
    <property type="component" value="Unassembled WGS sequence"/>
</dbReference>
<evidence type="ECO:0000256" key="1">
    <source>
        <dbReference type="SAM" id="MobiDB-lite"/>
    </source>
</evidence>
<accession>Q7PDI6</accession>
<dbReference type="InParanoid" id="Q7PDI6"/>
<organism evidence="2 4">
    <name type="scientific">Plasmodium yoelii yoelii</name>
    <dbReference type="NCBI Taxonomy" id="73239"/>
    <lineage>
        <taxon>Eukaryota</taxon>
        <taxon>Sar</taxon>
        <taxon>Alveolata</taxon>
        <taxon>Apicomplexa</taxon>
        <taxon>Aconoidasida</taxon>
        <taxon>Haemosporida</taxon>
        <taxon>Plasmodiidae</taxon>
        <taxon>Plasmodium</taxon>
        <taxon>Plasmodium (Vinckeia)</taxon>
    </lineage>
</organism>
<sequence>MENEKQPLDDLKNDEITEKREK</sequence>
<protein>
    <submittedName>
        <fullName evidence="2">Uncharacterized protein</fullName>
    </submittedName>
</protein>
<keyword evidence="4" id="KW-1185">Reference proteome</keyword>
<gene>
    <name evidence="2" type="ORF">PY07853</name>
    <name evidence="3" type="ORF">PY07859</name>
</gene>
<dbReference type="PaxDb" id="73239-Q7PDI6"/>
<reference evidence="2 4" key="1">
    <citation type="journal article" date="2002" name="Nature">
        <title>Genome sequence and comparative analysis of the model rodent malaria parasite Plasmodium yoelii yoelii.</title>
        <authorList>
            <person name="Carlton J.M."/>
            <person name="Angiuoli S.V."/>
            <person name="Suh B.B."/>
            <person name="Kooij T.W."/>
            <person name="Pertea M."/>
            <person name="Silva J.C."/>
            <person name="Ermolaeva M.D."/>
            <person name="Allen J.E."/>
            <person name="Selengut J.D."/>
            <person name="Koo H.L."/>
            <person name="Peterson J.D."/>
            <person name="Pop M."/>
            <person name="Kosack D.S."/>
            <person name="Shumway M.F."/>
            <person name="Bidwell S.L."/>
            <person name="Shallom S.J."/>
            <person name="van Aken S.E."/>
            <person name="Riedmuller S.B."/>
            <person name="Feldblyum T.V."/>
            <person name="Cho J.K."/>
            <person name="Quackenbush J."/>
            <person name="Sedegah M."/>
            <person name="Shoaibi A."/>
            <person name="Cummings L.M."/>
            <person name="Florens L."/>
            <person name="Yates J.R."/>
            <person name="Raine J.D."/>
            <person name="Sinden R.E."/>
            <person name="Harris M.A."/>
            <person name="Cunningham D.A."/>
            <person name="Preiser P.R."/>
            <person name="Bergman L.W."/>
            <person name="Vaidya A.B."/>
            <person name="van Lin L.H."/>
            <person name="Janse C.J."/>
            <person name="Waters A.P."/>
            <person name="Smith H.O."/>
            <person name="White O.R."/>
            <person name="Salzberg S.L."/>
            <person name="Venter J.C."/>
            <person name="Fraser C.M."/>
            <person name="Hoffman S.L."/>
            <person name="Gardner M.J."/>
            <person name="Carucci D.J."/>
        </authorList>
    </citation>
    <scope>NUCLEOTIDE SEQUENCE [LARGE SCALE GENOMIC DNA]</scope>
    <source>
        <strain evidence="2 4">17XNL</strain>
    </source>
</reference>
<evidence type="ECO:0000313" key="4">
    <source>
        <dbReference type="Proteomes" id="UP000008553"/>
    </source>
</evidence>
<comment type="caution">
    <text evidence="2">The sequence shown here is derived from an EMBL/GenBank/DDBJ whole genome shotgun (WGS) entry which is preliminary data.</text>
</comment>
<proteinExistence type="predicted"/>